<keyword evidence="5" id="KW-0378">Hydrolase</keyword>
<evidence type="ECO:0000256" key="2">
    <source>
        <dbReference type="ARBA" id="ARBA00047591"/>
    </source>
</evidence>
<reference evidence="5" key="2">
    <citation type="submission" date="2023-06" db="EMBL/GenBank/DDBJ databases">
        <authorList>
            <consortium name="Lawrence Berkeley National Laboratory"/>
            <person name="Mondo S.J."/>
            <person name="Hensen N."/>
            <person name="Bonometti L."/>
            <person name="Westerberg I."/>
            <person name="Brannstrom I.O."/>
            <person name="Guillou S."/>
            <person name="Cros-Aarteil S."/>
            <person name="Calhoun S."/>
            <person name="Haridas S."/>
            <person name="Kuo A."/>
            <person name="Pangilinan J."/>
            <person name="Riley R."/>
            <person name="Labutti K."/>
            <person name="Andreopoulos B."/>
            <person name="Lipzen A."/>
            <person name="Chen C."/>
            <person name="Yanf M."/>
            <person name="Daum C."/>
            <person name="Ng V."/>
            <person name="Clum A."/>
            <person name="Steindorff A."/>
            <person name="Ohm R."/>
            <person name="Martin F."/>
            <person name="Silar P."/>
            <person name="Natvig D."/>
            <person name="Lalanne C."/>
            <person name="Gautier V."/>
            <person name="Ament-Velasquez S.L."/>
            <person name="Kruys A."/>
            <person name="Hutchinson M.I."/>
            <person name="Powell A.J."/>
            <person name="Barry K."/>
            <person name="Miller A.N."/>
            <person name="Grigoriev I.V."/>
            <person name="Debuchy R."/>
            <person name="Gladieux P."/>
            <person name="Thoren M.H."/>
            <person name="Johannesson H."/>
        </authorList>
    </citation>
    <scope>NUCLEOTIDE SEQUENCE</scope>
    <source>
        <strain evidence="5">PSN324</strain>
    </source>
</reference>
<evidence type="ECO:0000259" key="4">
    <source>
        <dbReference type="Pfam" id="PF01764"/>
    </source>
</evidence>
<dbReference type="Pfam" id="PF01764">
    <property type="entry name" value="Lipase_3"/>
    <property type="match status" value="1"/>
</dbReference>
<dbReference type="PANTHER" id="PTHR45856">
    <property type="entry name" value="ALPHA/BETA-HYDROLASES SUPERFAMILY PROTEIN"/>
    <property type="match status" value="1"/>
</dbReference>
<dbReference type="InterPro" id="IPR051218">
    <property type="entry name" value="Sec_MonoDiacylglyc_Lipase"/>
</dbReference>
<evidence type="ECO:0000313" key="6">
    <source>
        <dbReference type="Proteomes" id="UP001321749"/>
    </source>
</evidence>
<organism evidence="5 6">
    <name type="scientific">Cladorrhinum samala</name>
    <dbReference type="NCBI Taxonomy" id="585594"/>
    <lineage>
        <taxon>Eukaryota</taxon>
        <taxon>Fungi</taxon>
        <taxon>Dikarya</taxon>
        <taxon>Ascomycota</taxon>
        <taxon>Pezizomycotina</taxon>
        <taxon>Sordariomycetes</taxon>
        <taxon>Sordariomycetidae</taxon>
        <taxon>Sordariales</taxon>
        <taxon>Podosporaceae</taxon>
        <taxon>Cladorrhinum</taxon>
    </lineage>
</organism>
<dbReference type="InterPro" id="IPR002921">
    <property type="entry name" value="Fungal_lipase-type"/>
</dbReference>
<proteinExistence type="inferred from homology"/>
<reference evidence="5" key="1">
    <citation type="journal article" date="2023" name="Mol. Phylogenet. Evol.">
        <title>Genome-scale phylogeny and comparative genomics of the fungal order Sordariales.</title>
        <authorList>
            <person name="Hensen N."/>
            <person name="Bonometti L."/>
            <person name="Westerberg I."/>
            <person name="Brannstrom I.O."/>
            <person name="Guillou S."/>
            <person name="Cros-Aarteil S."/>
            <person name="Calhoun S."/>
            <person name="Haridas S."/>
            <person name="Kuo A."/>
            <person name="Mondo S."/>
            <person name="Pangilinan J."/>
            <person name="Riley R."/>
            <person name="LaButti K."/>
            <person name="Andreopoulos B."/>
            <person name="Lipzen A."/>
            <person name="Chen C."/>
            <person name="Yan M."/>
            <person name="Daum C."/>
            <person name="Ng V."/>
            <person name="Clum A."/>
            <person name="Steindorff A."/>
            <person name="Ohm R.A."/>
            <person name="Martin F."/>
            <person name="Silar P."/>
            <person name="Natvig D.O."/>
            <person name="Lalanne C."/>
            <person name="Gautier V."/>
            <person name="Ament-Velasquez S.L."/>
            <person name="Kruys A."/>
            <person name="Hutchinson M.I."/>
            <person name="Powell A.J."/>
            <person name="Barry K."/>
            <person name="Miller A.N."/>
            <person name="Grigoriev I.V."/>
            <person name="Debuchy R."/>
            <person name="Gladieux P."/>
            <person name="Hiltunen Thoren M."/>
            <person name="Johannesson H."/>
        </authorList>
    </citation>
    <scope>NUCLEOTIDE SEQUENCE</scope>
    <source>
        <strain evidence="5">PSN324</strain>
    </source>
</reference>
<dbReference type="CDD" id="cd00519">
    <property type="entry name" value="Lipase_3"/>
    <property type="match status" value="1"/>
</dbReference>
<dbReference type="AlphaFoldDB" id="A0AAV9HTP9"/>
<dbReference type="InterPro" id="IPR029058">
    <property type="entry name" value="AB_hydrolase_fold"/>
</dbReference>
<dbReference type="SUPFAM" id="SSF53474">
    <property type="entry name" value="alpha/beta-Hydrolases"/>
    <property type="match status" value="1"/>
</dbReference>
<comment type="catalytic activity">
    <reaction evidence="3">
        <text>a monoacylglycerol + H2O = glycerol + a fatty acid + H(+)</text>
        <dbReference type="Rhea" id="RHEA:15245"/>
        <dbReference type="ChEBI" id="CHEBI:15377"/>
        <dbReference type="ChEBI" id="CHEBI:15378"/>
        <dbReference type="ChEBI" id="CHEBI:17408"/>
        <dbReference type="ChEBI" id="CHEBI:17754"/>
        <dbReference type="ChEBI" id="CHEBI:28868"/>
    </reaction>
</comment>
<dbReference type="Proteomes" id="UP001321749">
    <property type="component" value="Unassembled WGS sequence"/>
</dbReference>
<accession>A0AAV9HTP9</accession>
<comment type="catalytic activity">
    <reaction evidence="2">
        <text>a diacylglycerol + H2O = a monoacylglycerol + a fatty acid + H(+)</text>
        <dbReference type="Rhea" id="RHEA:32731"/>
        <dbReference type="ChEBI" id="CHEBI:15377"/>
        <dbReference type="ChEBI" id="CHEBI:15378"/>
        <dbReference type="ChEBI" id="CHEBI:17408"/>
        <dbReference type="ChEBI" id="CHEBI:18035"/>
        <dbReference type="ChEBI" id="CHEBI:28868"/>
    </reaction>
</comment>
<evidence type="ECO:0000256" key="3">
    <source>
        <dbReference type="ARBA" id="ARBA00048461"/>
    </source>
</evidence>
<comment type="caution">
    <text evidence="5">The sequence shown here is derived from an EMBL/GenBank/DDBJ whole genome shotgun (WGS) entry which is preliminary data.</text>
</comment>
<name>A0AAV9HTP9_9PEZI</name>
<keyword evidence="6" id="KW-1185">Reference proteome</keyword>
<dbReference type="EMBL" id="MU864952">
    <property type="protein sequence ID" value="KAK4464073.1"/>
    <property type="molecule type" value="Genomic_DNA"/>
</dbReference>
<protein>
    <submittedName>
        <fullName evidence="5">Alpha/Beta hydrolase protein</fullName>
    </submittedName>
</protein>
<dbReference type="GO" id="GO:0016787">
    <property type="term" value="F:hydrolase activity"/>
    <property type="evidence" value="ECO:0007669"/>
    <property type="project" value="UniProtKB-KW"/>
</dbReference>
<comment type="similarity">
    <text evidence="1">Belongs to the AB hydrolase superfamily. Lipase family. Class 3 subfamily.</text>
</comment>
<dbReference type="PANTHER" id="PTHR45856:SF24">
    <property type="entry name" value="FUNGAL LIPASE-LIKE DOMAIN-CONTAINING PROTEIN"/>
    <property type="match status" value="1"/>
</dbReference>
<dbReference type="GO" id="GO:0006629">
    <property type="term" value="P:lipid metabolic process"/>
    <property type="evidence" value="ECO:0007669"/>
    <property type="project" value="InterPro"/>
</dbReference>
<sequence>MNAEPKTPSRLLRWVFGIATGKKTGSVFQGSLDFSAGVSNTASKSAPSSQNSAATSKALAKASKDFEAFLEASGPTTARQRIFDQYLGKAEKHGLHKIDDADQPVEFTASRETWALIHLAAQYSNSVYRDPAPPTGVLIKPEALGDRKKAFICLEELPHNERDGTNQSGSSRVLVVAIRGSVTRLDWLVNGNGEPSASDIGGLPGSNADPRQWHKGFLGVVKTMQDRVAEAVVQQLNSSTDSSKPIDLLFTGHSAGGAIAQLFYAMCTSTRSGSSVFAKALPKFRHVNCIVFGTPPVATSRVIVPSRKPGLFLSIVNEGDPVPLIQQRYVDVLLKSFVLSPDSDEMRKLYPTGFAVPELKFRVSGPCIVLRDNNDDDIDESGWNAISVSPEVLERKLFGNVAAHYMTVYLKRITALASTAEAQSLDS</sequence>
<evidence type="ECO:0000256" key="1">
    <source>
        <dbReference type="ARBA" id="ARBA00043996"/>
    </source>
</evidence>
<evidence type="ECO:0000313" key="5">
    <source>
        <dbReference type="EMBL" id="KAK4464073.1"/>
    </source>
</evidence>
<feature type="domain" description="Fungal lipase-type" evidence="4">
    <location>
        <begin position="175"/>
        <end position="325"/>
    </location>
</feature>
<dbReference type="Gene3D" id="3.40.50.1820">
    <property type="entry name" value="alpha/beta hydrolase"/>
    <property type="match status" value="1"/>
</dbReference>
<gene>
    <name evidence="5" type="ORF">QBC42DRAFT_249937</name>
</gene>